<dbReference type="SUPFAM" id="SSF56601">
    <property type="entry name" value="beta-lactamase/transpeptidase-like"/>
    <property type="match status" value="1"/>
</dbReference>
<protein>
    <submittedName>
        <fullName evidence="4">Penicillin-binding protein E</fullName>
    </submittedName>
</protein>
<accession>A0A143PFP5</accession>
<dbReference type="InterPro" id="IPR012338">
    <property type="entry name" value="Beta-lactam/transpept-like"/>
</dbReference>
<reference evidence="4 5" key="1">
    <citation type="journal article" date="2016" name="Genome Announc.">
        <title>First Complete Genome Sequence of a Subdivision 6 Acidobacterium Strain.</title>
        <authorList>
            <person name="Huang S."/>
            <person name="Vieira S."/>
            <person name="Bunk B."/>
            <person name="Riedel T."/>
            <person name="Sproer C."/>
            <person name="Overmann J."/>
        </authorList>
    </citation>
    <scope>NUCLEOTIDE SEQUENCE [LARGE SCALE GENOMIC DNA]</scope>
    <source>
        <strain evidence="5">DSM 100886 HEG_-6_39</strain>
    </source>
</reference>
<evidence type="ECO:0000313" key="5">
    <source>
        <dbReference type="Proteomes" id="UP000076079"/>
    </source>
</evidence>
<gene>
    <name evidence="4" type="primary">pbpE_3</name>
    <name evidence="4" type="ORF">LuPra_00250</name>
</gene>
<dbReference type="Pfam" id="PF00144">
    <property type="entry name" value="Beta-lactamase"/>
    <property type="match status" value="1"/>
</dbReference>
<evidence type="ECO:0000259" key="3">
    <source>
        <dbReference type="Pfam" id="PF00144"/>
    </source>
</evidence>
<keyword evidence="2" id="KW-0732">Signal</keyword>
<dbReference type="InterPro" id="IPR050491">
    <property type="entry name" value="AmpC-like"/>
</dbReference>
<feature type="chain" id="PRO_5007511232" evidence="2">
    <location>
        <begin position="29"/>
        <end position="482"/>
    </location>
</feature>
<dbReference type="PATRIC" id="fig|1813736.3.peg.263"/>
<dbReference type="PANTHER" id="PTHR46825">
    <property type="entry name" value="D-ALANYL-D-ALANINE-CARBOXYPEPTIDASE/ENDOPEPTIDASE AMPH"/>
    <property type="match status" value="1"/>
</dbReference>
<dbReference type="AlphaFoldDB" id="A0A143PFP5"/>
<feature type="domain" description="Beta-lactamase-related" evidence="3">
    <location>
        <begin position="47"/>
        <end position="353"/>
    </location>
</feature>
<sequence length="482" mass="52222" precursor="true">MTRLLHALATTCSLAALLVSLPAAPAFAQPAAAELDAVVTAAFVPDQPGGAVLVVKDGKVLFRKAIGMASMELGVPLQPDTIFRLGSITKQFTAAAIMMLVEEGKVSLTDPVEKYVPGYPTQGHVITVEHLLTHTSGIQSYTDIPGWFPGRIRADMAVLDLVDAFKKEPMQFAPGTRYAYNNSAYVLLGAIIEKAAGTTYEQFLTTRIFTPLGMTRTFYGSNEPIIRGRAQGYTRDDGVVKNSQFLSMTQPYAAGSLVSTLDDLARWDAALYTDRVVKAESLARMWTPYLLKDGSSTRYGYGFQVGDMRGQQAIEHGGGIPGFSTYALRLPQEHVYVVVLCNSDNPRVAPGYLARRLAAMAIGKPFPERTAITVESSVLARYVGTYSNDARDVRRTVTVEGSRIYLQRGGRPKVEIKAASATEFFLENSLTFVRFDVSADGKDATLLYYGDGSDTPERSRRISDTAPSAAPATTGPAGQRQP</sequence>
<dbReference type="InterPro" id="IPR001466">
    <property type="entry name" value="Beta-lactam-related"/>
</dbReference>
<organism evidence="4 5">
    <name type="scientific">Luteitalea pratensis</name>
    <dbReference type="NCBI Taxonomy" id="1855912"/>
    <lineage>
        <taxon>Bacteria</taxon>
        <taxon>Pseudomonadati</taxon>
        <taxon>Acidobacteriota</taxon>
        <taxon>Vicinamibacteria</taxon>
        <taxon>Vicinamibacterales</taxon>
        <taxon>Vicinamibacteraceae</taxon>
        <taxon>Luteitalea</taxon>
    </lineage>
</organism>
<dbReference type="RefSeq" id="WP_110169084.1">
    <property type="nucleotide sequence ID" value="NZ_CP015136.1"/>
</dbReference>
<dbReference type="PANTHER" id="PTHR46825:SF9">
    <property type="entry name" value="BETA-LACTAMASE-RELATED DOMAIN-CONTAINING PROTEIN"/>
    <property type="match status" value="1"/>
</dbReference>
<dbReference type="Gene3D" id="3.40.710.10">
    <property type="entry name" value="DD-peptidase/beta-lactamase superfamily"/>
    <property type="match status" value="1"/>
</dbReference>
<dbReference type="KEGG" id="abac:LuPra_00250"/>
<feature type="region of interest" description="Disordered" evidence="1">
    <location>
        <begin position="450"/>
        <end position="482"/>
    </location>
</feature>
<feature type="compositionally biased region" description="Low complexity" evidence="1">
    <location>
        <begin position="465"/>
        <end position="482"/>
    </location>
</feature>
<name>A0A143PFP5_LUTPR</name>
<proteinExistence type="predicted"/>
<reference evidence="5" key="2">
    <citation type="submission" date="2016-04" db="EMBL/GenBank/DDBJ databases">
        <title>First Complete Genome Sequence of a Subdivision 6 Acidobacterium.</title>
        <authorList>
            <person name="Huang S."/>
            <person name="Vieira S."/>
            <person name="Bunk B."/>
            <person name="Riedel T."/>
            <person name="Sproeer C."/>
            <person name="Overmann J."/>
        </authorList>
    </citation>
    <scope>NUCLEOTIDE SEQUENCE [LARGE SCALE GENOMIC DNA]</scope>
    <source>
        <strain evidence="5">DSM 100886 HEG_-6_39</strain>
    </source>
</reference>
<dbReference type="EMBL" id="CP015136">
    <property type="protein sequence ID" value="AMY07083.1"/>
    <property type="molecule type" value="Genomic_DNA"/>
</dbReference>
<feature type="signal peptide" evidence="2">
    <location>
        <begin position="1"/>
        <end position="28"/>
    </location>
</feature>
<evidence type="ECO:0000256" key="1">
    <source>
        <dbReference type="SAM" id="MobiDB-lite"/>
    </source>
</evidence>
<evidence type="ECO:0000256" key="2">
    <source>
        <dbReference type="SAM" id="SignalP"/>
    </source>
</evidence>
<keyword evidence="5" id="KW-1185">Reference proteome</keyword>
<dbReference type="STRING" id="1855912.LuPra_00250"/>
<dbReference type="Proteomes" id="UP000076079">
    <property type="component" value="Chromosome"/>
</dbReference>
<evidence type="ECO:0000313" key="4">
    <source>
        <dbReference type="EMBL" id="AMY07083.1"/>
    </source>
</evidence>
<dbReference type="OrthoDB" id="9797709at2"/>